<dbReference type="SUPFAM" id="SSF48452">
    <property type="entry name" value="TPR-like"/>
    <property type="match status" value="1"/>
</dbReference>
<proteinExistence type="predicted"/>
<gene>
    <name evidence="3" type="ORF">LA521A_11130</name>
</gene>
<protein>
    <recommendedName>
        <fullName evidence="5">Tetratricopeptide repeat protein</fullName>
    </recommendedName>
</protein>
<keyword evidence="2" id="KW-1133">Transmembrane helix</keyword>
<feature type="region of interest" description="Disordered" evidence="1">
    <location>
        <begin position="503"/>
        <end position="522"/>
    </location>
</feature>
<keyword evidence="2" id="KW-0812">Transmembrane</keyword>
<dbReference type="PROSITE" id="PS51257">
    <property type="entry name" value="PROKAR_LIPOPROTEIN"/>
    <property type="match status" value="1"/>
</dbReference>
<keyword evidence="4" id="KW-1185">Reference proteome</keyword>
<evidence type="ECO:0000256" key="2">
    <source>
        <dbReference type="SAM" id="Phobius"/>
    </source>
</evidence>
<keyword evidence="2" id="KW-0472">Membrane</keyword>
<reference evidence="3 4" key="1">
    <citation type="journal article" date="2023" name="Int. J. Syst. Evol. Microbiol.">
        <title>Physiological and genomic analyses of cobalamin (vitamin B12)-auxotrophy of Lysobacter auxotrophicus sp. nov., a methionine-auxotrophic chitinolytic bacterium isolated from chitin-treated soil.</title>
        <authorList>
            <person name="Saito A."/>
            <person name="Dohra H."/>
            <person name="Hamada M."/>
            <person name="Moriuchi R."/>
            <person name="Kotsuchibashi Y."/>
            <person name="Mori K."/>
        </authorList>
    </citation>
    <scope>NUCLEOTIDE SEQUENCE [LARGE SCALE GENOMIC DNA]</scope>
    <source>
        <strain evidence="3 4">5-21a</strain>
    </source>
</reference>
<evidence type="ECO:0008006" key="5">
    <source>
        <dbReference type="Google" id="ProtNLM"/>
    </source>
</evidence>
<evidence type="ECO:0000256" key="1">
    <source>
        <dbReference type="SAM" id="MobiDB-lite"/>
    </source>
</evidence>
<feature type="compositionally biased region" description="Low complexity" evidence="1">
    <location>
        <begin position="83"/>
        <end position="97"/>
    </location>
</feature>
<feature type="compositionally biased region" description="Polar residues" evidence="1">
    <location>
        <begin position="444"/>
        <end position="463"/>
    </location>
</feature>
<feature type="compositionally biased region" description="Polar residues" evidence="1">
    <location>
        <begin position="58"/>
        <end position="68"/>
    </location>
</feature>
<dbReference type="Gene3D" id="1.25.40.10">
    <property type="entry name" value="Tetratricopeptide repeat domain"/>
    <property type="match status" value="1"/>
</dbReference>
<feature type="compositionally biased region" description="Basic and acidic residues" evidence="1">
    <location>
        <begin position="72"/>
        <end position="81"/>
    </location>
</feature>
<name>A0ABM8DBF9_9GAMM</name>
<feature type="region of interest" description="Disordered" evidence="1">
    <location>
        <begin position="55"/>
        <end position="126"/>
    </location>
</feature>
<dbReference type="EMBL" id="AP027041">
    <property type="protein sequence ID" value="BDU15912.1"/>
    <property type="molecule type" value="Genomic_DNA"/>
</dbReference>
<accession>A0ABM8DBF9</accession>
<sequence length="1014" mass="106575">MDRATTSHERRAVRLRALRWRFAAAAAVLLAACARWPMPLPGVSAADAAPKLIAASEPDQTASPTRATTLPDHTDGLRSRFVDSSNAYGAGSSAGAKADVDATPAPGVPASGIASEPSVGDATTGSSVAPDATIVASAATDAGGGEATATDVHAAPEAVAQIAVPSASPPSTAAGAASTHAVGDAAQRAIAASIVPVAQRDERKLQEINERAKWWLIGIAATLVLLFTVGRRKRRPQRVMKMNTHRAEPVGTQPPMSPSRTRATERPRVRMFSAYEIYAPTHESHRGPWEAPVTTERGFAHRYELGDEVADGLLFVPQPEFAQTMASPVSHASDPASFAATVTLPASHAAEPSAIAAPVEEAIEPGVPLALPAESEPEPRMAETAALAFVADVPPAISAPEVPVVASTPQVPVASLPVDAAIAAIAAIATGEREARSVGVTRDPSGTNQTLPTPESPAAQSAPTMAAPEIAQSTGATMFAPAELGLTPDARREPSPVAALATDVPTEAPVQAAPKPEASRRDSIEEARKLVDAADYAGALAQLEDAMRSSHPPTEVWVMSALCWWQIARADGGSKAYANAADAMERLLERDPSQADIWYRAGSCRLLQAAGERSAAQRATLDLAVAALRRAVPDGGQADPLRAATLGDALFERALAATDETAASRAKRMSDAVHVLRDAARAARDPASTASWKLQQVLQAQANLLSSTDASKARLEADAILAAGVEGATEQERRGWYVAKVENELAHAELAEGATRTLHLRTFRETYRDVLTGPDAAPELLLSWLELLALETGHLRGDAARSRFDEGEAILKRLDEMLPGNAHVALARARLLRRRAAQSNAVSRPAALSDAIAGLMPLVERGDAPQLQIEAAELLLDRAACVPPAQGSEEHARAEAMASGLLEHPVFAMAAARCVLQARLGQWPGAIDASVCRRLEALAGNDVRSRWLLARAALRNNAPREACGHCEAAARSGVRLDQSLVQLWDQASRQWSSTLHGQKDPAWLANRQSLRSAS</sequence>
<dbReference type="InterPro" id="IPR011990">
    <property type="entry name" value="TPR-like_helical_dom_sf"/>
</dbReference>
<dbReference type="RefSeq" id="WP_281781349.1">
    <property type="nucleotide sequence ID" value="NZ_AP027041.1"/>
</dbReference>
<dbReference type="Proteomes" id="UP001317822">
    <property type="component" value="Chromosome"/>
</dbReference>
<feature type="transmembrane region" description="Helical" evidence="2">
    <location>
        <begin position="212"/>
        <end position="230"/>
    </location>
</feature>
<evidence type="ECO:0000313" key="4">
    <source>
        <dbReference type="Proteomes" id="UP001317822"/>
    </source>
</evidence>
<organism evidence="3 4">
    <name type="scientific">Lysobacter auxotrophicus</name>
    <dbReference type="NCBI Taxonomy" id="2992573"/>
    <lineage>
        <taxon>Bacteria</taxon>
        <taxon>Pseudomonadati</taxon>
        <taxon>Pseudomonadota</taxon>
        <taxon>Gammaproteobacteria</taxon>
        <taxon>Lysobacterales</taxon>
        <taxon>Lysobacteraceae</taxon>
        <taxon>Lysobacter</taxon>
    </lineage>
</organism>
<feature type="region of interest" description="Disordered" evidence="1">
    <location>
        <begin position="433"/>
        <end position="466"/>
    </location>
</feature>
<evidence type="ECO:0000313" key="3">
    <source>
        <dbReference type="EMBL" id="BDU15912.1"/>
    </source>
</evidence>